<dbReference type="EMBL" id="LGRX02008358">
    <property type="protein sequence ID" value="KAK3273626.1"/>
    <property type="molecule type" value="Genomic_DNA"/>
</dbReference>
<keyword evidence="2" id="KW-1133">Transmembrane helix</keyword>
<accession>A0AAE0G8Q0</accession>
<dbReference type="AlphaFoldDB" id="A0AAE0G8Q0"/>
<dbReference type="Gene3D" id="3.90.70.10">
    <property type="entry name" value="Cysteine proteinases"/>
    <property type="match status" value="1"/>
</dbReference>
<keyword evidence="3" id="KW-0732">Signal</keyword>
<feature type="signal peptide" evidence="3">
    <location>
        <begin position="1"/>
        <end position="26"/>
    </location>
</feature>
<dbReference type="Proteomes" id="UP001190700">
    <property type="component" value="Unassembled WGS sequence"/>
</dbReference>
<dbReference type="Pfam" id="PF00112">
    <property type="entry name" value="Peptidase_C1"/>
    <property type="match status" value="2"/>
</dbReference>
<protein>
    <recommendedName>
        <fullName evidence="4">Peptidase C1A papain C-terminal domain-containing protein</fullName>
    </recommendedName>
</protein>
<dbReference type="InterPro" id="IPR038765">
    <property type="entry name" value="Papain-like_cys_pep_sf"/>
</dbReference>
<feature type="domain" description="Peptidase C1A papain C-terminal" evidence="4">
    <location>
        <begin position="629"/>
        <end position="940"/>
    </location>
</feature>
<feature type="region of interest" description="Disordered" evidence="1">
    <location>
        <begin position="1139"/>
        <end position="1162"/>
    </location>
</feature>
<feature type="compositionally biased region" description="Low complexity" evidence="1">
    <location>
        <begin position="441"/>
        <end position="489"/>
    </location>
</feature>
<evidence type="ECO:0000259" key="4">
    <source>
        <dbReference type="SMART" id="SM00645"/>
    </source>
</evidence>
<feature type="compositionally biased region" description="Pro residues" evidence="1">
    <location>
        <begin position="1141"/>
        <end position="1157"/>
    </location>
</feature>
<evidence type="ECO:0000313" key="5">
    <source>
        <dbReference type="EMBL" id="KAK3273626.1"/>
    </source>
</evidence>
<dbReference type="SUPFAM" id="SSF54001">
    <property type="entry name" value="Cysteine proteinases"/>
    <property type="match status" value="1"/>
</dbReference>
<proteinExistence type="predicted"/>
<evidence type="ECO:0000256" key="2">
    <source>
        <dbReference type="SAM" id="Phobius"/>
    </source>
</evidence>
<dbReference type="GO" id="GO:0008234">
    <property type="term" value="F:cysteine-type peptidase activity"/>
    <property type="evidence" value="ECO:0007669"/>
    <property type="project" value="InterPro"/>
</dbReference>
<keyword evidence="2" id="KW-0812">Transmembrane</keyword>
<evidence type="ECO:0000256" key="3">
    <source>
        <dbReference type="SAM" id="SignalP"/>
    </source>
</evidence>
<keyword evidence="6" id="KW-1185">Reference proteome</keyword>
<feature type="region of interest" description="Disordered" evidence="1">
    <location>
        <begin position="425"/>
        <end position="489"/>
    </location>
</feature>
<sequence>MSRVSFTALFASLLAISHFIPSSVEATCSSGISVTVRCHTGGKGDLQGWSIEGNDESIVSEQMGKDDTYVSEMCLAEGVSYTLQLTGSGWKQGSIDVQRSDCALYHWSGSKTSTTLTTDCPSDASAICPDGKTAIIVKSTPGAGALENAWVLENLGGTKLDASGVSTVSPRTYVTQTGTCQNAKSLGGDVGPVDSVAECQAKCDANSECIAIDQGSTNCYLKSYCEGTVGSCSGWCSYVAVERYEYATDMTYTARTCVTEDASFQLQVTSDSSNGGFVEVMTVDGQILASGPNGNDFTSEVVGPFKSIAKEVDPLAGIASLESVDSGCASSGGDGCQRAFDGNWQPFDFIADKAAYVMVAKQINGADVYLYYSDVYTGYWIIGADLQSKQYYGYAYDQAADPTAMTSGWQGSNIAGVKFTSISTTTQTPTMSPTPIPTAPPSVATTGSPLASDATTGPTAGPTTSPTVSPTGSPTESPITKTPTSSPTAPGEVVYQCPAGYTNVVAELDGCEWMSSYGCQDADQNDGKCTHCGKSAGQGRCYYPKFAYAVQTATSPFMMASCEAYGCTADMLDDDKCNWQCNKPECGFDNGRCCSETYDPYTQGDTHPQVCFDPEHSENHDTWRFEFNVPKCRTMPLQQGTCGSCASFATTTQAMHQACYNGEDNAWRTLSQMYMDTCVMPQWGMGRCQGASTEYGMTQIAFEGVPTDDCFPYAYYGDGTQHFDTTSSKVYTCDEIKEAHEDAKKSACPADEQYFLKATPREPTTDSKYYPQYVTGRNIDSLTLSPTNKDKIKERLKAQATPREPTTDSKYYPQYVTGRNIDSLTLSPTNKDKIKERLKAQGPLNMRMDVYSSFMDKNVEKQYSNPATPYDRIDVKSQSYDGGHALVLSGYGEYTDGDGETRSFWVSENSWGNDWADGGYGYWDAEVDWTDMEVSVVFFKDDDKNFEQVEYPDAAKSRRSLLQEVPEDSVQGAAWEPTARPMNKLESDPEFNSAAADAASFPVHATLTLGENVSASDIKILEGALAAKNCSLTSEGESLQSLLAELENITHQTITLSTTYDCSRQVTNATTQHSFTIKASMEGFAEKEYTIYGQEETNTLYVNSSYDGCDEAVCTMNETTYTLADFEEFEPATYANTILKSPPPPAESPASGTPPPDDSSARAAPAAWTALMFMMAIAAYGLWQV</sequence>
<evidence type="ECO:0000256" key="1">
    <source>
        <dbReference type="SAM" id="MobiDB-lite"/>
    </source>
</evidence>
<feature type="chain" id="PRO_5042064131" description="Peptidase C1A papain C-terminal domain-containing protein" evidence="3">
    <location>
        <begin position="27"/>
        <end position="1185"/>
    </location>
</feature>
<gene>
    <name evidence="5" type="ORF">CYMTET_18145</name>
</gene>
<dbReference type="SMART" id="SM00645">
    <property type="entry name" value="Pept_C1"/>
    <property type="match status" value="1"/>
</dbReference>
<dbReference type="GO" id="GO:0006508">
    <property type="term" value="P:proteolysis"/>
    <property type="evidence" value="ECO:0007669"/>
    <property type="project" value="InterPro"/>
</dbReference>
<feature type="transmembrane region" description="Helical" evidence="2">
    <location>
        <begin position="1163"/>
        <end position="1183"/>
    </location>
</feature>
<dbReference type="InterPro" id="IPR000668">
    <property type="entry name" value="Peptidase_C1A_C"/>
</dbReference>
<organism evidence="5 6">
    <name type="scientific">Cymbomonas tetramitiformis</name>
    <dbReference type="NCBI Taxonomy" id="36881"/>
    <lineage>
        <taxon>Eukaryota</taxon>
        <taxon>Viridiplantae</taxon>
        <taxon>Chlorophyta</taxon>
        <taxon>Pyramimonadophyceae</taxon>
        <taxon>Pyramimonadales</taxon>
        <taxon>Pyramimonadaceae</taxon>
        <taxon>Cymbomonas</taxon>
    </lineage>
</organism>
<name>A0AAE0G8Q0_9CHLO</name>
<reference evidence="5 6" key="1">
    <citation type="journal article" date="2015" name="Genome Biol. Evol.">
        <title>Comparative Genomics of a Bacterivorous Green Alga Reveals Evolutionary Causalities and Consequences of Phago-Mixotrophic Mode of Nutrition.</title>
        <authorList>
            <person name="Burns J.A."/>
            <person name="Paasch A."/>
            <person name="Narechania A."/>
            <person name="Kim E."/>
        </authorList>
    </citation>
    <scope>NUCLEOTIDE SEQUENCE [LARGE SCALE GENOMIC DNA]</scope>
    <source>
        <strain evidence="5 6">PLY_AMNH</strain>
    </source>
</reference>
<keyword evidence="2" id="KW-0472">Membrane</keyword>
<evidence type="ECO:0000313" key="6">
    <source>
        <dbReference type="Proteomes" id="UP001190700"/>
    </source>
</evidence>
<comment type="caution">
    <text evidence="5">The sequence shown here is derived from an EMBL/GenBank/DDBJ whole genome shotgun (WGS) entry which is preliminary data.</text>
</comment>